<reference evidence="4 5" key="1">
    <citation type="journal article" date="2015" name="Genome Biol. Evol.">
        <title>Comparative Genomics of a Bacterivorous Green Alga Reveals Evolutionary Causalities and Consequences of Phago-Mixotrophic Mode of Nutrition.</title>
        <authorList>
            <person name="Burns J.A."/>
            <person name="Paasch A."/>
            <person name="Narechania A."/>
            <person name="Kim E."/>
        </authorList>
    </citation>
    <scope>NUCLEOTIDE SEQUENCE [LARGE SCALE GENOMIC DNA]</scope>
    <source>
        <strain evidence="4 5">PLY_AMNH</strain>
    </source>
</reference>
<keyword evidence="5" id="KW-1185">Reference proteome</keyword>
<evidence type="ECO:0000256" key="2">
    <source>
        <dbReference type="SAM" id="MobiDB-lite"/>
    </source>
</evidence>
<feature type="region of interest" description="Disordered" evidence="2">
    <location>
        <begin position="1148"/>
        <end position="1277"/>
    </location>
</feature>
<feature type="compositionally biased region" description="Basic and acidic residues" evidence="2">
    <location>
        <begin position="684"/>
        <end position="711"/>
    </location>
</feature>
<feature type="compositionally biased region" description="Low complexity" evidence="2">
    <location>
        <begin position="726"/>
        <end position="741"/>
    </location>
</feature>
<sequence>MSTVVGKDVKALDAEVEEAREAVAERSAAEKAALEARLAGENQQYRRRMSTVVGKDVKALDAEVEEAREAVAERSAAEKAALEAKLAGENQQYRRRMSTVVGKDVKALDAEVEEAREAVAERSAAEKAALEAKLAGENQQYRRRMSTVVGKDVKALDAEVEEAREAVAERSAAEKAALEAKLAEENQQPAAEKAALERLAGGGEPAVTGGAHVDLQGKDVKALLREVEEAREAVAERSGGGEGGAGAKLAGEPAAQAAHATEAKLAEENQQYRRRMSTVVGKDVKALDAEVEEAREAVAERSVAQKAALEAKLAGENQQYRRRMSTVVGKDVKALDAEVEEAREAVAERSAAEKAAQGAKLAGENQQYRRRMSTVVGKDVKALDAEVEEAREAVAERSAAEKAALEAKLAEENQQYRRRMSTVVGKDVKALDAEVEEAREAVAERSAAEKAALEAKLAEENQQYRRRMSTVVGKDVKALDAEVEEAREAVAERSAAEKAALEAKLAEENQQYRRRMSTVVGKDVKALDAEVEEAREAVAERSVAQKAALEAKLAGENQQYRRRMSTVVGKDVKALDAEVEEARAAVAWRVAAKKAAQEAKLAEENQQYRRRMSTVVEIADVNLINGRQSIHARKKSSEIDFALQAAREDAIRSIAAERPASGAPLSPDESRAQVSRLRASLMTKPREDVEATRRIKAEQKAKEKLDREAQIAKENAAMKRRMNAVSSRATTAARSTTAPPRVGAKRLQEERAEARALRPAASKGAPGARQALSSTAGERTPPTRPAGPRAITPGPRLQGGSPKMAGGKASSQATAAARNAVAERIARIKAEAEQKRMEADLAMKRRMEAAEKLKQQAKEAKVKQAKQLTKKVLPNPSQAETSTAARLAGMARIRRTEAGIAGIPASSPSPKTQVASSPSPKTQVAASSSPKTQVPPLKLAASPKGHTTISVVVALHEAGGAAKLSAARNEIHERMKARKLAEKAEKEHVTSVAQLQRSLDTYSAQETQVSPRGHTTIGMAVGLHQAAGRAKLAVEQRGVHERMKAKMAEKAEKGHMTSEAQLQRSLEAYAAVQQRTQSSISKLEIAGPSTDGGARSELGPGSDEAQPRGGVSQGEASRSPIGGTNGAGAESERFSVTWYNSEFEELPEIPQEAAARGHEGGGDAATPRKSSDDAEGAAEGRRSLASTPRRFSNVHEMSPRSLMSPRSQSSDLFMDARSESRAGSTDDEDIFEDAAADIFSESEDEKEGGPSENTIKSRIVKDIRARQSSTPWSAKEAASLEAFMKPWTISKPQFSGGQTSGEDPQSGAEAQN</sequence>
<feature type="compositionally biased region" description="Low complexity" evidence="2">
    <location>
        <begin position="805"/>
        <end position="816"/>
    </location>
</feature>
<feature type="region of interest" description="Disordered" evidence="2">
    <location>
        <begin position="230"/>
        <end position="269"/>
    </location>
</feature>
<feature type="compositionally biased region" description="Polar residues" evidence="2">
    <location>
        <begin position="906"/>
        <end position="932"/>
    </location>
</feature>
<feature type="coiled-coil region" evidence="1">
    <location>
        <begin position="299"/>
        <end position="355"/>
    </location>
</feature>
<feature type="domain" description="Elongation factor 1 beta central acidic region eukaryote" evidence="3">
    <location>
        <begin position="567"/>
        <end position="594"/>
    </location>
</feature>
<feature type="compositionally biased region" description="Basic and acidic residues" evidence="2">
    <location>
        <begin position="746"/>
        <end position="756"/>
    </location>
</feature>
<evidence type="ECO:0000256" key="1">
    <source>
        <dbReference type="SAM" id="Coils"/>
    </source>
</evidence>
<protein>
    <recommendedName>
        <fullName evidence="3">Elongation factor 1 beta central acidic region eukaryote domain-containing protein</fullName>
    </recommendedName>
</protein>
<feature type="region of interest" description="Disordered" evidence="2">
    <location>
        <begin position="1078"/>
        <end position="1130"/>
    </location>
</feature>
<feature type="domain" description="Elongation factor 1 beta central acidic region eukaryote" evidence="3">
    <location>
        <begin position="423"/>
        <end position="450"/>
    </location>
</feature>
<feature type="coiled-coil region" evidence="1">
    <location>
        <begin position="380"/>
        <end position="511"/>
    </location>
</feature>
<feature type="region of interest" description="Disordered" evidence="2">
    <location>
        <begin position="850"/>
        <end position="883"/>
    </location>
</feature>
<feature type="region of interest" description="Disordered" evidence="2">
    <location>
        <begin position="169"/>
        <end position="213"/>
    </location>
</feature>
<dbReference type="InterPro" id="IPR018940">
    <property type="entry name" value="EF-1_beta_acid_region_euk"/>
</dbReference>
<keyword evidence="1" id="KW-0175">Coiled coil</keyword>
<feature type="region of interest" description="Disordered" evidence="2">
    <location>
        <begin position="900"/>
        <end position="941"/>
    </location>
</feature>
<feature type="domain" description="Elongation factor 1 beta central acidic region eukaryote" evidence="3">
    <location>
        <begin position="471"/>
        <end position="498"/>
    </location>
</feature>
<evidence type="ECO:0000313" key="5">
    <source>
        <dbReference type="Proteomes" id="UP001190700"/>
    </source>
</evidence>
<evidence type="ECO:0000259" key="3">
    <source>
        <dbReference type="SMART" id="SM01182"/>
    </source>
</evidence>
<feature type="domain" description="Elongation factor 1 beta central acidic region eukaryote" evidence="3">
    <location>
        <begin position="4"/>
        <end position="31"/>
    </location>
</feature>
<feature type="domain" description="Elongation factor 1 beta central acidic region eukaryote" evidence="3">
    <location>
        <begin position="100"/>
        <end position="127"/>
    </location>
</feature>
<feature type="compositionally biased region" description="Acidic residues" evidence="2">
    <location>
        <begin position="1225"/>
        <end position="1246"/>
    </location>
</feature>
<feature type="compositionally biased region" description="Polar residues" evidence="2">
    <location>
        <begin position="1290"/>
        <end position="1312"/>
    </location>
</feature>
<feature type="compositionally biased region" description="Low complexity" evidence="2">
    <location>
        <begin position="247"/>
        <end position="260"/>
    </location>
</feature>
<accession>A0AAE0G4X2</accession>
<feature type="domain" description="Elongation factor 1 beta central acidic region eukaryote" evidence="3">
    <location>
        <begin position="279"/>
        <end position="306"/>
    </location>
</feature>
<proteinExistence type="predicted"/>
<feature type="domain" description="Elongation factor 1 beta central acidic region eukaryote" evidence="3">
    <location>
        <begin position="375"/>
        <end position="402"/>
    </location>
</feature>
<organism evidence="4 5">
    <name type="scientific">Cymbomonas tetramitiformis</name>
    <dbReference type="NCBI Taxonomy" id="36881"/>
    <lineage>
        <taxon>Eukaryota</taxon>
        <taxon>Viridiplantae</taxon>
        <taxon>Chlorophyta</taxon>
        <taxon>Pyramimonadophyceae</taxon>
        <taxon>Pyramimonadales</taxon>
        <taxon>Pyramimonadaceae</taxon>
        <taxon>Cymbomonas</taxon>
    </lineage>
</organism>
<feature type="compositionally biased region" description="Basic and acidic residues" evidence="2">
    <location>
        <begin position="1036"/>
        <end position="1056"/>
    </location>
</feature>
<dbReference type="Proteomes" id="UP001190700">
    <property type="component" value="Unassembled WGS sequence"/>
</dbReference>
<feature type="compositionally biased region" description="Basic and acidic residues" evidence="2">
    <location>
        <begin position="850"/>
        <end position="862"/>
    </location>
</feature>
<name>A0AAE0G4X2_9CHLO</name>
<feature type="domain" description="Elongation factor 1 beta central acidic region eukaryote" evidence="3">
    <location>
        <begin position="52"/>
        <end position="79"/>
    </location>
</feature>
<dbReference type="SMART" id="SM01182">
    <property type="entry name" value="EF-1_beta_acid"/>
    <property type="match status" value="11"/>
</dbReference>
<dbReference type="EMBL" id="LGRX02009498">
    <property type="protein sequence ID" value="KAK3271649.1"/>
    <property type="molecule type" value="Genomic_DNA"/>
</dbReference>
<comment type="caution">
    <text evidence="4">The sequence shown here is derived from an EMBL/GenBank/DDBJ whole genome shotgun (WGS) entry which is preliminary data.</text>
</comment>
<evidence type="ECO:0000313" key="4">
    <source>
        <dbReference type="EMBL" id="KAK3271649.1"/>
    </source>
</evidence>
<feature type="region of interest" description="Disordered" evidence="2">
    <location>
        <begin position="657"/>
        <end position="816"/>
    </location>
</feature>
<feature type="compositionally biased region" description="Basic and acidic residues" evidence="2">
    <location>
        <begin position="169"/>
        <end position="184"/>
    </location>
</feature>
<feature type="domain" description="Elongation factor 1 beta central acidic region eukaryote" evidence="3">
    <location>
        <begin position="519"/>
        <end position="546"/>
    </location>
</feature>
<gene>
    <name evidence="4" type="ORF">CYMTET_20019</name>
</gene>
<feature type="domain" description="Elongation factor 1 beta central acidic region eukaryote" evidence="3">
    <location>
        <begin position="327"/>
        <end position="354"/>
    </location>
</feature>
<feature type="domain" description="Elongation factor 1 beta central acidic region eukaryote" evidence="3">
    <location>
        <begin position="148"/>
        <end position="175"/>
    </location>
</feature>
<feature type="region of interest" description="Disordered" evidence="2">
    <location>
        <begin position="1036"/>
        <end position="1059"/>
    </location>
</feature>
<feature type="region of interest" description="Disordered" evidence="2">
    <location>
        <begin position="1289"/>
        <end position="1312"/>
    </location>
</feature>